<proteinExistence type="predicted"/>
<comment type="caution">
    <text evidence="5">The sequence shown here is derived from an EMBL/GenBank/DDBJ whole genome shotgun (WGS) entry which is preliminary data.</text>
</comment>
<reference evidence="5 6" key="1">
    <citation type="submission" date="2018-04" db="EMBL/GenBank/DDBJ databases">
        <title>Genome of Nocardioides gansuensis WSJ-1.</title>
        <authorList>
            <person name="Wu S."/>
            <person name="Wang G."/>
        </authorList>
    </citation>
    <scope>NUCLEOTIDE SEQUENCE [LARGE SCALE GENOMIC DNA]</scope>
    <source>
        <strain evidence="5 6">WSJ-1</strain>
    </source>
</reference>
<evidence type="ECO:0000256" key="4">
    <source>
        <dbReference type="ARBA" id="ARBA00023002"/>
    </source>
</evidence>
<dbReference type="OrthoDB" id="5168853at2"/>
<dbReference type="InterPro" id="IPR036188">
    <property type="entry name" value="FAD/NAD-bd_sf"/>
</dbReference>
<keyword evidence="6" id="KW-1185">Reference proteome</keyword>
<protein>
    <submittedName>
        <fullName evidence="5">Cyclohexanone monooxygenase</fullName>
    </submittedName>
</protein>
<keyword evidence="2" id="KW-0274">FAD</keyword>
<keyword evidence="4" id="KW-0560">Oxidoreductase</keyword>
<dbReference type="PANTHER" id="PTHR43098">
    <property type="entry name" value="L-ORNITHINE N(5)-MONOOXYGENASE-RELATED"/>
    <property type="match status" value="1"/>
</dbReference>
<dbReference type="Proteomes" id="UP000246018">
    <property type="component" value="Unassembled WGS sequence"/>
</dbReference>
<dbReference type="RefSeq" id="WP_116571067.1">
    <property type="nucleotide sequence ID" value="NZ_QDGZ01000002.1"/>
</dbReference>
<name>A0A2T8FD12_9ACTN</name>
<evidence type="ECO:0000256" key="3">
    <source>
        <dbReference type="ARBA" id="ARBA00022857"/>
    </source>
</evidence>
<dbReference type="AlphaFoldDB" id="A0A2T8FD12"/>
<dbReference type="GO" id="GO:0016709">
    <property type="term" value="F:oxidoreductase activity, acting on paired donors, with incorporation or reduction of molecular oxygen, NAD(P)H as one donor, and incorporation of one atom of oxygen"/>
    <property type="evidence" value="ECO:0007669"/>
    <property type="project" value="UniProtKB-ARBA"/>
</dbReference>
<dbReference type="PANTHER" id="PTHR43098:SF5">
    <property type="entry name" value="DUAL-FUNCTIONAL MONOOXYGENASE_METHYLTRANSFERASE PSOF"/>
    <property type="match status" value="1"/>
</dbReference>
<evidence type="ECO:0000256" key="2">
    <source>
        <dbReference type="ARBA" id="ARBA00022827"/>
    </source>
</evidence>
<dbReference type="EMBL" id="QDGZ01000002">
    <property type="protein sequence ID" value="PVG83594.1"/>
    <property type="molecule type" value="Genomic_DNA"/>
</dbReference>
<dbReference type="Gene3D" id="3.50.50.60">
    <property type="entry name" value="FAD/NAD(P)-binding domain"/>
    <property type="match status" value="2"/>
</dbReference>
<keyword evidence="5" id="KW-0503">Monooxygenase</keyword>
<evidence type="ECO:0000313" key="5">
    <source>
        <dbReference type="EMBL" id="PVG83594.1"/>
    </source>
</evidence>
<dbReference type="InterPro" id="IPR050775">
    <property type="entry name" value="FAD-binding_Monooxygenases"/>
</dbReference>
<keyword evidence="3" id="KW-0521">NADP</keyword>
<dbReference type="SUPFAM" id="SSF51905">
    <property type="entry name" value="FAD/NAD(P)-binding domain"/>
    <property type="match status" value="2"/>
</dbReference>
<dbReference type="PRINTS" id="PR00411">
    <property type="entry name" value="PNDRDTASEI"/>
</dbReference>
<organism evidence="5 6">
    <name type="scientific">Nocardioides gansuensis</name>
    <dbReference type="NCBI Taxonomy" id="2138300"/>
    <lineage>
        <taxon>Bacteria</taxon>
        <taxon>Bacillati</taxon>
        <taxon>Actinomycetota</taxon>
        <taxon>Actinomycetes</taxon>
        <taxon>Propionibacteriales</taxon>
        <taxon>Nocardioidaceae</taxon>
        <taxon>Nocardioides</taxon>
    </lineage>
</organism>
<evidence type="ECO:0000313" key="6">
    <source>
        <dbReference type="Proteomes" id="UP000246018"/>
    </source>
</evidence>
<keyword evidence="1" id="KW-0285">Flavoprotein</keyword>
<accession>A0A2T8FD12</accession>
<evidence type="ECO:0000256" key="1">
    <source>
        <dbReference type="ARBA" id="ARBA00022630"/>
    </source>
</evidence>
<gene>
    <name evidence="5" type="ORF">DDE18_04485</name>
</gene>
<sequence>MTKEPDFDAVVIGAGLSGLYQAYRLREMGYRVLGVEGSDDIGGVWHHNRYPGCRIDSESEVYGYFWNDQLMQEWNWSERFASQPEVLSYIHRAAEIMDIRKDFIFNAKVDEAVFDEQNNLYTLGFQQPYRAPVTARFVFSALGPLSTPQMPNLAGINTFKGESYHTANWPRDPEGFGPAKLDFTGKRVGVIGVGSTGVQVIQEMAKVAGHLTVFMRDPNWCTPLGNGPMTQERMDYIKSHYPEFTAKCDASLAGFPHEFIQKDLFDVPKEERDATLEELYKGPGFSLWLGAYQDVLSDPEANKYVSDFVAQKIRERVKDPQVAELLIPKDHGFGMKRVPLETNYYEVYNQDNVEIVDLHSTSITRVTPEGIETPEGLHELDVIIYATGFDAVKGSWNRIDIRGVDGVALKDEWEKGITTYMGMQCPGFPNFFMLVGPQSGATFCNIPRCSALAIDWLSDMMVRAKESGVQRIEPELAAAESFTLYASKLQAKLLLGQTNSWFTGINTNIPGRDKREVLLFVGGNPRFRAYCDDVKKHDYKGYVMS</sequence>
<dbReference type="Pfam" id="PF13450">
    <property type="entry name" value="NAD_binding_8"/>
    <property type="match status" value="1"/>
</dbReference>